<dbReference type="GO" id="GO:0005886">
    <property type="term" value="C:plasma membrane"/>
    <property type="evidence" value="ECO:0007669"/>
    <property type="project" value="UniProtKB-SubCell"/>
</dbReference>
<name>A0A1X7KDX4_9BACT</name>
<dbReference type="PANTHER" id="PTHR30625:SF15">
    <property type="entry name" value="BIOPOLYMER TRANSPORT PROTEIN EXBB"/>
    <property type="match status" value="1"/>
</dbReference>
<dbReference type="PANTHER" id="PTHR30625">
    <property type="entry name" value="PROTEIN TOLQ"/>
    <property type="match status" value="1"/>
</dbReference>
<proteinExistence type="inferred from homology"/>
<organism evidence="11 12">
    <name type="scientific">Dethiosulfovibrio salsuginis</name>
    <dbReference type="NCBI Taxonomy" id="561720"/>
    <lineage>
        <taxon>Bacteria</taxon>
        <taxon>Thermotogati</taxon>
        <taxon>Synergistota</taxon>
        <taxon>Synergistia</taxon>
        <taxon>Synergistales</taxon>
        <taxon>Dethiosulfovibrionaceae</taxon>
        <taxon>Dethiosulfovibrio</taxon>
    </lineage>
</organism>
<keyword evidence="7 9" id="KW-0472">Membrane</keyword>
<dbReference type="EMBL" id="FXBB01000025">
    <property type="protein sequence ID" value="SMG39081.1"/>
    <property type="molecule type" value="Genomic_DNA"/>
</dbReference>
<comment type="similarity">
    <text evidence="8">Belongs to the exbB/tolQ family.</text>
</comment>
<feature type="domain" description="MotA/TolQ/ExbB proton channel" evidence="10">
    <location>
        <begin position="71"/>
        <end position="189"/>
    </location>
</feature>
<reference evidence="12" key="1">
    <citation type="submission" date="2017-04" db="EMBL/GenBank/DDBJ databases">
        <authorList>
            <person name="Varghese N."/>
            <person name="Submissions S."/>
        </authorList>
    </citation>
    <scope>NUCLEOTIDE SEQUENCE [LARGE SCALE GENOMIC DNA]</scope>
    <source>
        <strain evidence="12">USBA 82</strain>
    </source>
</reference>
<evidence type="ECO:0000313" key="11">
    <source>
        <dbReference type="EMBL" id="SMG39081.1"/>
    </source>
</evidence>
<evidence type="ECO:0000256" key="5">
    <source>
        <dbReference type="ARBA" id="ARBA00022927"/>
    </source>
</evidence>
<sequence>MAQSAVDFLRLGGPVVWCIAGLSVIALAVVLERLFFAIRSWENPEPVERALCEVLYKGDPSASTALCKEKDTSIRRLFLAGVNHWQTDRESLQILLEGQIRRETYRWSKGLSVLSAIARIAPLLGLLGTVLGMVDIFQALPETDQAPMVALAGGIWKALLTTVAGLAVAVPAMLCHSVLSAKVDDVEETLARGADFLLREKMGKG</sequence>
<keyword evidence="12" id="KW-1185">Reference proteome</keyword>
<feature type="transmembrane region" description="Helical" evidence="9">
    <location>
        <begin position="154"/>
        <end position="174"/>
    </location>
</feature>
<dbReference type="OrthoDB" id="4045at2"/>
<evidence type="ECO:0000256" key="2">
    <source>
        <dbReference type="ARBA" id="ARBA00022448"/>
    </source>
</evidence>
<evidence type="ECO:0000313" key="12">
    <source>
        <dbReference type="Proteomes" id="UP000193355"/>
    </source>
</evidence>
<dbReference type="Proteomes" id="UP000193355">
    <property type="component" value="Unassembled WGS sequence"/>
</dbReference>
<keyword evidence="2 8" id="KW-0813">Transport</keyword>
<keyword evidence="5 8" id="KW-0653">Protein transport</keyword>
<accession>A0A1X7KDX4</accession>
<evidence type="ECO:0000256" key="6">
    <source>
        <dbReference type="ARBA" id="ARBA00022989"/>
    </source>
</evidence>
<dbReference type="RefSeq" id="WP_085545094.1">
    <property type="nucleotide sequence ID" value="NZ_FXBB01000025.1"/>
</dbReference>
<evidence type="ECO:0000256" key="1">
    <source>
        <dbReference type="ARBA" id="ARBA00004651"/>
    </source>
</evidence>
<feature type="transmembrane region" description="Helical" evidence="9">
    <location>
        <begin position="111"/>
        <end position="134"/>
    </location>
</feature>
<keyword evidence="6 9" id="KW-1133">Transmembrane helix</keyword>
<dbReference type="Pfam" id="PF01618">
    <property type="entry name" value="MotA_ExbB"/>
    <property type="match status" value="1"/>
</dbReference>
<keyword evidence="4 9" id="KW-0812">Transmembrane</keyword>
<evidence type="ECO:0000256" key="9">
    <source>
        <dbReference type="SAM" id="Phobius"/>
    </source>
</evidence>
<evidence type="ECO:0000256" key="7">
    <source>
        <dbReference type="ARBA" id="ARBA00023136"/>
    </source>
</evidence>
<dbReference type="InterPro" id="IPR002898">
    <property type="entry name" value="MotA_ExbB_proton_chnl"/>
</dbReference>
<comment type="subcellular location">
    <subcellularLocation>
        <location evidence="1">Cell membrane</location>
        <topology evidence="1">Multi-pass membrane protein</topology>
    </subcellularLocation>
    <subcellularLocation>
        <location evidence="8">Membrane</location>
        <topology evidence="8">Multi-pass membrane protein</topology>
    </subcellularLocation>
</comment>
<evidence type="ECO:0000259" key="10">
    <source>
        <dbReference type="Pfam" id="PF01618"/>
    </source>
</evidence>
<dbReference type="AlphaFoldDB" id="A0A1X7KDX4"/>
<gene>
    <name evidence="11" type="ORF">SAMN06275492_12534</name>
</gene>
<feature type="transmembrane region" description="Helical" evidence="9">
    <location>
        <begin position="12"/>
        <end position="31"/>
    </location>
</feature>
<dbReference type="InterPro" id="IPR050790">
    <property type="entry name" value="ExbB/TolQ_transport"/>
</dbReference>
<evidence type="ECO:0000256" key="4">
    <source>
        <dbReference type="ARBA" id="ARBA00022692"/>
    </source>
</evidence>
<evidence type="ECO:0000256" key="8">
    <source>
        <dbReference type="RuleBase" id="RU004057"/>
    </source>
</evidence>
<evidence type="ECO:0000256" key="3">
    <source>
        <dbReference type="ARBA" id="ARBA00022475"/>
    </source>
</evidence>
<protein>
    <submittedName>
        <fullName evidence="11">Biopolymer transport protein ExbB</fullName>
    </submittedName>
</protein>
<dbReference type="GO" id="GO:0017038">
    <property type="term" value="P:protein import"/>
    <property type="evidence" value="ECO:0007669"/>
    <property type="project" value="TreeGrafter"/>
</dbReference>
<dbReference type="STRING" id="561720.SAMN06275492_12534"/>
<keyword evidence="3" id="KW-1003">Cell membrane</keyword>